<keyword evidence="3" id="KW-1185">Reference proteome</keyword>
<evidence type="ECO:0000256" key="1">
    <source>
        <dbReference type="SAM" id="MobiDB-lite"/>
    </source>
</evidence>
<evidence type="ECO:0000313" key="3">
    <source>
        <dbReference type="Proteomes" id="UP001066276"/>
    </source>
</evidence>
<dbReference type="Proteomes" id="UP001066276">
    <property type="component" value="Chromosome 7"/>
</dbReference>
<name>A0AAV7PIK1_PLEWA</name>
<accession>A0AAV7PIK1</accession>
<gene>
    <name evidence="2" type="ORF">NDU88_005610</name>
</gene>
<organism evidence="2 3">
    <name type="scientific">Pleurodeles waltl</name>
    <name type="common">Iberian ribbed newt</name>
    <dbReference type="NCBI Taxonomy" id="8319"/>
    <lineage>
        <taxon>Eukaryota</taxon>
        <taxon>Metazoa</taxon>
        <taxon>Chordata</taxon>
        <taxon>Craniata</taxon>
        <taxon>Vertebrata</taxon>
        <taxon>Euteleostomi</taxon>
        <taxon>Amphibia</taxon>
        <taxon>Batrachia</taxon>
        <taxon>Caudata</taxon>
        <taxon>Salamandroidea</taxon>
        <taxon>Salamandridae</taxon>
        <taxon>Pleurodelinae</taxon>
        <taxon>Pleurodeles</taxon>
    </lineage>
</organism>
<dbReference type="AlphaFoldDB" id="A0AAV7PIK1"/>
<reference evidence="2" key="1">
    <citation type="journal article" date="2022" name="bioRxiv">
        <title>Sequencing and chromosome-scale assembly of the giantPleurodeles waltlgenome.</title>
        <authorList>
            <person name="Brown T."/>
            <person name="Elewa A."/>
            <person name="Iarovenko S."/>
            <person name="Subramanian E."/>
            <person name="Araus A.J."/>
            <person name="Petzold A."/>
            <person name="Susuki M."/>
            <person name="Suzuki K.-i.T."/>
            <person name="Hayashi T."/>
            <person name="Toyoda A."/>
            <person name="Oliveira C."/>
            <person name="Osipova E."/>
            <person name="Leigh N.D."/>
            <person name="Simon A."/>
            <person name="Yun M.H."/>
        </authorList>
    </citation>
    <scope>NUCLEOTIDE SEQUENCE</scope>
    <source>
        <strain evidence="2">20211129_DDA</strain>
        <tissue evidence="2">Liver</tissue>
    </source>
</reference>
<sequence>MKVRTLRLGPRVSGDLQAVEEGGGVRRRVGPHPGVQKENYRSNEDRIAQASGERWGSALLAGLAESLAVHTPLHSEMGGWNLVWGQGGVKTRSRSEPQAIMVKPKPPLVQQNAEGEMPPPARATDDQTIALHQVNETLRTHLAEFDKLLQAVLDTKT</sequence>
<comment type="caution">
    <text evidence="2">The sequence shown here is derived from an EMBL/GenBank/DDBJ whole genome shotgun (WGS) entry which is preliminary data.</text>
</comment>
<proteinExistence type="predicted"/>
<dbReference type="EMBL" id="JANPWB010000011">
    <property type="protein sequence ID" value="KAJ1127207.1"/>
    <property type="molecule type" value="Genomic_DNA"/>
</dbReference>
<feature type="region of interest" description="Disordered" evidence="1">
    <location>
        <begin position="23"/>
        <end position="43"/>
    </location>
</feature>
<evidence type="ECO:0000313" key="2">
    <source>
        <dbReference type="EMBL" id="KAJ1127207.1"/>
    </source>
</evidence>
<protein>
    <submittedName>
        <fullName evidence="2">Uncharacterized protein</fullName>
    </submittedName>
</protein>